<name>A0ABT1RLB2_9FIRM</name>
<evidence type="ECO:0000313" key="2">
    <source>
        <dbReference type="Proteomes" id="UP001524502"/>
    </source>
</evidence>
<keyword evidence="2" id="KW-1185">Reference proteome</keyword>
<dbReference type="RefSeq" id="WP_256131160.1">
    <property type="nucleotide sequence ID" value="NZ_JANFXK010000003.1"/>
</dbReference>
<comment type="caution">
    <text evidence="1">The sequence shown here is derived from an EMBL/GenBank/DDBJ whole genome shotgun (WGS) entry which is preliminary data.</text>
</comment>
<organism evidence="1 2">
    <name type="scientific">Anaerovorax odorimutans</name>
    <dbReference type="NCBI Taxonomy" id="109327"/>
    <lineage>
        <taxon>Bacteria</taxon>
        <taxon>Bacillati</taxon>
        <taxon>Bacillota</taxon>
        <taxon>Clostridia</taxon>
        <taxon>Peptostreptococcales</taxon>
        <taxon>Anaerovoracaceae</taxon>
        <taxon>Anaerovorax</taxon>
    </lineage>
</organism>
<protein>
    <submittedName>
        <fullName evidence="1">DUF3791 domain-containing protein</fullName>
    </submittedName>
</protein>
<dbReference type="Proteomes" id="UP001524502">
    <property type="component" value="Unassembled WGS sequence"/>
</dbReference>
<reference evidence="1 2" key="1">
    <citation type="submission" date="2022-06" db="EMBL/GenBank/DDBJ databases">
        <title>Isolation of gut microbiota from human fecal samples.</title>
        <authorList>
            <person name="Pamer E.G."/>
            <person name="Barat B."/>
            <person name="Waligurski E."/>
            <person name="Medina S."/>
            <person name="Paddock L."/>
            <person name="Mostad J."/>
        </authorList>
    </citation>
    <scope>NUCLEOTIDE SEQUENCE [LARGE SCALE GENOMIC DNA]</scope>
    <source>
        <strain evidence="1 2">SL.3.17</strain>
    </source>
</reference>
<sequence>MKANRVLLQRKYARVVAAFASSQNISKEEALDFFYHSDLYQEMSQGIADMHCRSDIYLVEELQREYVKQQK</sequence>
<accession>A0ABT1RLB2</accession>
<gene>
    <name evidence="1" type="ORF">NE619_04495</name>
</gene>
<proteinExistence type="predicted"/>
<dbReference type="EMBL" id="JANFXK010000003">
    <property type="protein sequence ID" value="MCQ4635976.1"/>
    <property type="molecule type" value="Genomic_DNA"/>
</dbReference>
<evidence type="ECO:0000313" key="1">
    <source>
        <dbReference type="EMBL" id="MCQ4635976.1"/>
    </source>
</evidence>